<keyword evidence="4" id="KW-1185">Reference proteome</keyword>
<dbReference type="Proteomes" id="UP000789595">
    <property type="component" value="Unassembled WGS sequence"/>
</dbReference>
<feature type="region of interest" description="Disordered" evidence="1">
    <location>
        <begin position="1"/>
        <end position="29"/>
    </location>
</feature>
<dbReference type="EMBL" id="CAKKNE010000004">
    <property type="protein sequence ID" value="CAH0373197.1"/>
    <property type="molecule type" value="Genomic_DNA"/>
</dbReference>
<feature type="compositionally biased region" description="Low complexity" evidence="1">
    <location>
        <begin position="104"/>
        <end position="123"/>
    </location>
</feature>
<keyword evidence="2" id="KW-0472">Membrane</keyword>
<feature type="region of interest" description="Disordered" evidence="1">
    <location>
        <begin position="89"/>
        <end position="139"/>
    </location>
</feature>
<sequence length="301" mass="34157">MEWERIAEDDETKGDEWEEDSYGNPFRLPPADVIRSTYQTKHIDYGSAHPSVEGKKRSLCLAPPFPLLWLLLGSIALVRFGAPTAAKPVMHAPEQKKHHSSSEPAAPHATVTPAPTFAPTPAARRLDASDDPRTDDQYDDRYYTYEPTKRERHQERRRLYFFGWIALGLAGAAVLVVCLLNLGKLLRRDPSKPSKPVTEAEPLMRGATEYEACAAVPARRMNSEEMLAEEAAFVALQIERQEFIQSKIIDRVADEDDDLVRDKDDLDLYYKTIPDYFEQDDGRKLTEVPDRTSTDMIEGTY</sequence>
<keyword evidence="2" id="KW-1133">Transmembrane helix</keyword>
<evidence type="ECO:0000313" key="4">
    <source>
        <dbReference type="Proteomes" id="UP000789595"/>
    </source>
</evidence>
<keyword evidence="2" id="KW-0812">Transmembrane</keyword>
<evidence type="ECO:0000313" key="3">
    <source>
        <dbReference type="EMBL" id="CAH0373197.1"/>
    </source>
</evidence>
<feature type="transmembrane region" description="Helical" evidence="2">
    <location>
        <begin position="159"/>
        <end position="182"/>
    </location>
</feature>
<comment type="caution">
    <text evidence="3">The sequence shown here is derived from an EMBL/GenBank/DDBJ whole genome shotgun (WGS) entry which is preliminary data.</text>
</comment>
<reference evidence="3" key="1">
    <citation type="submission" date="2021-11" db="EMBL/GenBank/DDBJ databases">
        <authorList>
            <consortium name="Genoscope - CEA"/>
            <person name="William W."/>
        </authorList>
    </citation>
    <scope>NUCLEOTIDE SEQUENCE</scope>
</reference>
<protein>
    <submittedName>
        <fullName evidence="3">Uncharacterized protein</fullName>
    </submittedName>
</protein>
<name>A0A8J2ST51_9STRA</name>
<feature type="compositionally biased region" description="Basic and acidic residues" evidence="1">
    <location>
        <begin position="124"/>
        <end position="139"/>
    </location>
</feature>
<gene>
    <name evidence="3" type="ORF">PECAL_4P03770</name>
</gene>
<evidence type="ECO:0000256" key="1">
    <source>
        <dbReference type="SAM" id="MobiDB-lite"/>
    </source>
</evidence>
<feature type="compositionally biased region" description="Acidic residues" evidence="1">
    <location>
        <begin position="7"/>
        <end position="21"/>
    </location>
</feature>
<organism evidence="3 4">
    <name type="scientific">Pelagomonas calceolata</name>
    <dbReference type="NCBI Taxonomy" id="35677"/>
    <lineage>
        <taxon>Eukaryota</taxon>
        <taxon>Sar</taxon>
        <taxon>Stramenopiles</taxon>
        <taxon>Ochrophyta</taxon>
        <taxon>Pelagophyceae</taxon>
        <taxon>Pelagomonadales</taxon>
        <taxon>Pelagomonadaceae</taxon>
        <taxon>Pelagomonas</taxon>
    </lineage>
</organism>
<accession>A0A8J2ST51</accession>
<dbReference type="AlphaFoldDB" id="A0A8J2ST51"/>
<evidence type="ECO:0000256" key="2">
    <source>
        <dbReference type="SAM" id="Phobius"/>
    </source>
</evidence>
<proteinExistence type="predicted"/>